<dbReference type="SUPFAM" id="SSF81901">
    <property type="entry name" value="HCP-like"/>
    <property type="match status" value="3"/>
</dbReference>
<feature type="transmembrane region" description="Helical" evidence="3">
    <location>
        <begin position="766"/>
        <end position="785"/>
    </location>
</feature>
<dbReference type="Proteomes" id="UP000007963">
    <property type="component" value="Unassembled WGS sequence"/>
</dbReference>
<feature type="compositionally biased region" description="Polar residues" evidence="2">
    <location>
        <begin position="277"/>
        <end position="292"/>
    </location>
</feature>
<name>Q0D053_ASPTN</name>
<dbReference type="GeneID" id="4355436"/>
<dbReference type="GO" id="GO:0036503">
    <property type="term" value="P:ERAD pathway"/>
    <property type="evidence" value="ECO:0007669"/>
    <property type="project" value="TreeGrafter"/>
</dbReference>
<feature type="compositionally biased region" description="Low complexity" evidence="2">
    <location>
        <begin position="791"/>
        <end position="805"/>
    </location>
</feature>
<dbReference type="OrthoDB" id="27934at2759"/>
<feature type="signal peptide" evidence="4">
    <location>
        <begin position="1"/>
        <end position="24"/>
    </location>
</feature>
<evidence type="ECO:0000256" key="3">
    <source>
        <dbReference type="SAM" id="Phobius"/>
    </source>
</evidence>
<dbReference type="HOGENOM" id="CLU_007931_0_0_1"/>
<evidence type="ECO:0000256" key="1">
    <source>
        <dbReference type="ARBA" id="ARBA00038101"/>
    </source>
</evidence>
<keyword evidence="3" id="KW-1133">Transmembrane helix</keyword>
<comment type="similarity">
    <text evidence="1">Belongs to the sel-1 family.</text>
</comment>
<evidence type="ECO:0000313" key="6">
    <source>
        <dbReference type="Proteomes" id="UP000007963"/>
    </source>
</evidence>
<protein>
    <recommendedName>
        <fullName evidence="7">Ubiquitin-protein ligase Sel1/Ubx2</fullName>
    </recommendedName>
</protein>
<dbReference type="InterPro" id="IPR006597">
    <property type="entry name" value="Sel1-like"/>
</dbReference>
<feature type="region of interest" description="Disordered" evidence="2">
    <location>
        <begin position="791"/>
        <end position="816"/>
    </location>
</feature>
<keyword evidence="3" id="KW-0472">Membrane</keyword>
<proteinExistence type="inferred from homology"/>
<dbReference type="InterPro" id="IPR050767">
    <property type="entry name" value="Sel1_AlgK"/>
</dbReference>
<dbReference type="GO" id="GO:0005789">
    <property type="term" value="C:endoplasmic reticulum membrane"/>
    <property type="evidence" value="ECO:0007669"/>
    <property type="project" value="TreeGrafter"/>
</dbReference>
<dbReference type="AlphaFoldDB" id="Q0D053"/>
<keyword evidence="3" id="KW-0812">Transmembrane</keyword>
<feature type="region of interest" description="Disordered" evidence="2">
    <location>
        <begin position="31"/>
        <end position="55"/>
    </location>
</feature>
<evidence type="ECO:0000313" key="5">
    <source>
        <dbReference type="EMBL" id="EAU39327.1"/>
    </source>
</evidence>
<dbReference type="PANTHER" id="PTHR11102">
    <property type="entry name" value="SEL-1-LIKE PROTEIN"/>
    <property type="match status" value="1"/>
</dbReference>
<dbReference type="STRING" id="341663.Q0D053"/>
<evidence type="ECO:0008006" key="7">
    <source>
        <dbReference type="Google" id="ProtNLM"/>
    </source>
</evidence>
<evidence type="ECO:0000256" key="2">
    <source>
        <dbReference type="SAM" id="MobiDB-lite"/>
    </source>
</evidence>
<feature type="region of interest" description="Disordered" evidence="2">
    <location>
        <begin position="273"/>
        <end position="292"/>
    </location>
</feature>
<dbReference type="SMART" id="SM00671">
    <property type="entry name" value="SEL1"/>
    <property type="match status" value="10"/>
</dbReference>
<dbReference type="OMA" id="MDLQARK"/>
<dbReference type="EMBL" id="CH476594">
    <property type="protein sequence ID" value="EAU39327.1"/>
    <property type="molecule type" value="Genomic_DNA"/>
</dbReference>
<keyword evidence="4" id="KW-0732">Signal</keyword>
<gene>
    <name evidence="5" type="ORF">ATEG_00681</name>
</gene>
<sequence>MKNLWLWRLLPWALLLVQAILIQASDSFDTPPVGVTPEQQQPLGASSEHPDTRPRNEHVENALKILNDPKIAVAIPEKPSGLTGNALYYAKELFRILFMNGPSSDSIQRQKIHPKVAKAVQELRIAAQDDHDPDAMFLLAEMNFHGNFTHPRDFREAFHWYQHLASLTGNSTAQYMIGFMYATGIGGGVERDQAKAMLYHTFAAEAGNTRSEMTLAYRNHAGIGTPKNCDEATYYYKKVADKAIEYFRSGPPGGRNMMRESYRWADEEGGVYGEGASVSSSGPNALRDSAQSSTDASLEDVLEYLDLMSRKGELKATFSLGKMHYEGTRGLPRNFRKAMKYFKLITKRYWNKDGSVNPNHPLGVEKLASKAAGHIGLMYLRGEGVEQNFATALVWFKRGVANGDALCQHEMGLMYLHGYGVPQDAFRAASYFKSAADQDLPAAETRLGALFLDQGDVPTATRYFELAARWGWMEAFYYLAEMSNNGVGRQRHCGMAASYYKMVAERAEAIHSAFGEANTAYETGDKERALVAAMMAAEQGYENAQANVAFLLDEQRSLLSLDSIVPGLKKPRSPLLRNAALALIYWTRSSKQANIDSLIKMGDYYLSGTGIAADAEKASTCYHTAAEAHYSAQAYWNLGWMHENGIAVHQDFHMAKRYYDLALETSPEAYLPVKLSLLKLRLRSYWNRITNGNINPIQDDEETKPRRSFKEWVAAFLENDEEEEANYRAQMYKRAQEEEDDILSSSDSRHEDGYYDDLELEIDESVLEGLIIVALAATLLVLVYMRQQRNRPQQNDNNAGNAGQNENDRGFFPRPGEPEFAQWLAGGVGH</sequence>
<dbReference type="PANTHER" id="PTHR11102:SF147">
    <property type="entry name" value="SEL1L ADAPTOR SUBUNIT OF ERAD E3 UBIQUITIN LIGASE"/>
    <property type="match status" value="1"/>
</dbReference>
<organism evidence="5 6">
    <name type="scientific">Aspergillus terreus (strain NIH 2624 / FGSC A1156)</name>
    <dbReference type="NCBI Taxonomy" id="341663"/>
    <lineage>
        <taxon>Eukaryota</taxon>
        <taxon>Fungi</taxon>
        <taxon>Dikarya</taxon>
        <taxon>Ascomycota</taxon>
        <taxon>Pezizomycotina</taxon>
        <taxon>Eurotiomycetes</taxon>
        <taxon>Eurotiomycetidae</taxon>
        <taxon>Eurotiales</taxon>
        <taxon>Aspergillaceae</taxon>
        <taxon>Aspergillus</taxon>
        <taxon>Aspergillus subgen. Circumdati</taxon>
    </lineage>
</organism>
<accession>Q0D053</accession>
<dbReference type="InterPro" id="IPR011990">
    <property type="entry name" value="TPR-like_helical_dom_sf"/>
</dbReference>
<dbReference type="Pfam" id="PF08238">
    <property type="entry name" value="Sel1"/>
    <property type="match status" value="8"/>
</dbReference>
<dbReference type="RefSeq" id="XP_001210767.1">
    <property type="nucleotide sequence ID" value="XM_001210767.1"/>
</dbReference>
<evidence type="ECO:0000256" key="4">
    <source>
        <dbReference type="SAM" id="SignalP"/>
    </source>
</evidence>
<dbReference type="Gene3D" id="1.25.40.10">
    <property type="entry name" value="Tetratricopeptide repeat domain"/>
    <property type="match status" value="3"/>
</dbReference>
<dbReference type="VEuPathDB" id="FungiDB:ATEG_00681"/>
<reference evidence="6" key="1">
    <citation type="submission" date="2005-09" db="EMBL/GenBank/DDBJ databases">
        <title>Annotation of the Aspergillus terreus NIH2624 genome.</title>
        <authorList>
            <person name="Birren B.W."/>
            <person name="Lander E.S."/>
            <person name="Galagan J.E."/>
            <person name="Nusbaum C."/>
            <person name="Devon K."/>
            <person name="Henn M."/>
            <person name="Ma L.-J."/>
            <person name="Jaffe D.B."/>
            <person name="Butler J."/>
            <person name="Alvarez P."/>
            <person name="Gnerre S."/>
            <person name="Grabherr M."/>
            <person name="Kleber M."/>
            <person name="Mauceli E.W."/>
            <person name="Brockman W."/>
            <person name="Rounsley S."/>
            <person name="Young S.K."/>
            <person name="LaButti K."/>
            <person name="Pushparaj V."/>
            <person name="DeCaprio D."/>
            <person name="Crawford M."/>
            <person name="Koehrsen M."/>
            <person name="Engels R."/>
            <person name="Montgomery P."/>
            <person name="Pearson M."/>
            <person name="Howarth C."/>
            <person name="Larson L."/>
            <person name="Luoma S."/>
            <person name="White J."/>
            <person name="Alvarado L."/>
            <person name="Kodira C.D."/>
            <person name="Zeng Q."/>
            <person name="Oleary S."/>
            <person name="Yandava C."/>
            <person name="Denning D.W."/>
            <person name="Nierman W.C."/>
            <person name="Milne T."/>
            <person name="Madden K."/>
        </authorList>
    </citation>
    <scope>NUCLEOTIDE SEQUENCE [LARGE SCALE GENOMIC DNA]</scope>
    <source>
        <strain evidence="6">NIH 2624 / FGSC A1156</strain>
    </source>
</reference>
<dbReference type="eggNOG" id="KOG1550">
    <property type="taxonomic scope" value="Eukaryota"/>
</dbReference>
<feature type="chain" id="PRO_5004170849" description="Ubiquitin-protein ligase Sel1/Ubx2" evidence="4">
    <location>
        <begin position="25"/>
        <end position="830"/>
    </location>
</feature>